<evidence type="ECO:0000256" key="2">
    <source>
        <dbReference type="ARBA" id="ARBA00023125"/>
    </source>
</evidence>
<dbReference type="EMBL" id="SPQT01000010">
    <property type="protein sequence ID" value="TFV46809.1"/>
    <property type="molecule type" value="Genomic_DNA"/>
</dbReference>
<dbReference type="InterPro" id="IPR009057">
    <property type="entry name" value="Homeodomain-like_sf"/>
</dbReference>
<dbReference type="Proteomes" id="UP000297966">
    <property type="component" value="Unassembled WGS sequence"/>
</dbReference>
<keyword evidence="7" id="KW-1185">Reference proteome</keyword>
<evidence type="ECO:0000256" key="4">
    <source>
        <dbReference type="PROSITE-ProRule" id="PRU00335"/>
    </source>
</evidence>
<dbReference type="Pfam" id="PF00440">
    <property type="entry name" value="TetR_N"/>
    <property type="match status" value="1"/>
</dbReference>
<evidence type="ECO:0000256" key="3">
    <source>
        <dbReference type="ARBA" id="ARBA00023163"/>
    </source>
</evidence>
<evidence type="ECO:0000256" key="1">
    <source>
        <dbReference type="ARBA" id="ARBA00023015"/>
    </source>
</evidence>
<keyword evidence="1" id="KW-0805">Transcription regulation</keyword>
<gene>
    <name evidence="6" type="ORF">E4K65_19220</name>
</gene>
<dbReference type="GO" id="GO:0000976">
    <property type="term" value="F:transcription cis-regulatory region binding"/>
    <property type="evidence" value="ECO:0007669"/>
    <property type="project" value="TreeGrafter"/>
</dbReference>
<dbReference type="SUPFAM" id="SSF48498">
    <property type="entry name" value="Tetracyclin repressor-like, C-terminal domain"/>
    <property type="match status" value="1"/>
</dbReference>
<dbReference type="PROSITE" id="PS50977">
    <property type="entry name" value="HTH_TETR_2"/>
    <property type="match status" value="1"/>
</dbReference>
<feature type="DNA-binding region" description="H-T-H motif" evidence="4">
    <location>
        <begin position="73"/>
        <end position="92"/>
    </location>
</feature>
<dbReference type="Gene3D" id="1.10.357.10">
    <property type="entry name" value="Tetracycline Repressor, domain 2"/>
    <property type="match status" value="1"/>
</dbReference>
<keyword evidence="2 4" id="KW-0238">DNA-binding</keyword>
<dbReference type="InterPro" id="IPR036271">
    <property type="entry name" value="Tet_transcr_reg_TetR-rel_C_sf"/>
</dbReference>
<evidence type="ECO:0000313" key="7">
    <source>
        <dbReference type="Proteomes" id="UP000297966"/>
    </source>
</evidence>
<dbReference type="InterPro" id="IPR050109">
    <property type="entry name" value="HTH-type_TetR-like_transc_reg"/>
</dbReference>
<name>A0A4Y9LVC4_9BRAD</name>
<evidence type="ECO:0000259" key="5">
    <source>
        <dbReference type="PROSITE" id="PS50977"/>
    </source>
</evidence>
<dbReference type="GO" id="GO:0003700">
    <property type="term" value="F:DNA-binding transcription factor activity"/>
    <property type="evidence" value="ECO:0007669"/>
    <property type="project" value="TreeGrafter"/>
</dbReference>
<dbReference type="PRINTS" id="PR00455">
    <property type="entry name" value="HTHTETR"/>
</dbReference>
<sequence length="255" mass="27724">MKRARHHLVNRSINSCDEALLGLICAPLQAARTGNSVATSVPTKLPSGKNSTAEKLLVAASELMIERSSIEISLSDIAQKSGANAALVKYHFGNKDGLLLALLERDAGTELSNLEYLLAQPITPTAKLKLHIGGIIRAYHRFPYMNRLIHYLLHETNAGSADEVSKFFVAPLLDFHRRLLAEGVSSGEFRQTDPVLFYTSLIGACDHLFFGRHAMSRATGVGPVTDEVCRQYIKHMETLICGGILTNVEEAAAAG</sequence>
<protein>
    <submittedName>
        <fullName evidence="6">TetR family transcriptional regulator</fullName>
    </submittedName>
</protein>
<accession>A0A4Y9LVC4</accession>
<dbReference type="OrthoDB" id="2356263at2"/>
<dbReference type="PANTHER" id="PTHR30055">
    <property type="entry name" value="HTH-TYPE TRANSCRIPTIONAL REGULATOR RUTR"/>
    <property type="match status" value="1"/>
</dbReference>
<dbReference type="SUPFAM" id="SSF46689">
    <property type="entry name" value="Homeodomain-like"/>
    <property type="match status" value="1"/>
</dbReference>
<reference evidence="6 7" key="1">
    <citation type="submission" date="2019-03" db="EMBL/GenBank/DDBJ databases">
        <title>Bradyrhizobium diversity isolated from nodules of Chamaecrista fasciculata.</title>
        <authorList>
            <person name="Klepa M.S."/>
            <person name="Urquiaga M.O."/>
            <person name="Hungria M."/>
            <person name="Delamuta J.R."/>
        </authorList>
    </citation>
    <scope>NUCLEOTIDE SEQUENCE [LARGE SCALE GENOMIC DNA]</scope>
    <source>
        <strain evidence="6 7">CNPSo 3448</strain>
    </source>
</reference>
<dbReference type="InterPro" id="IPR011075">
    <property type="entry name" value="TetR_C"/>
</dbReference>
<dbReference type="Pfam" id="PF14514">
    <property type="entry name" value="TetR_C_9"/>
    <property type="match status" value="1"/>
</dbReference>
<organism evidence="6 7">
    <name type="scientific">Bradyrhizobium niftali</name>
    <dbReference type="NCBI Taxonomy" id="2560055"/>
    <lineage>
        <taxon>Bacteria</taxon>
        <taxon>Pseudomonadati</taxon>
        <taxon>Pseudomonadota</taxon>
        <taxon>Alphaproteobacteria</taxon>
        <taxon>Hyphomicrobiales</taxon>
        <taxon>Nitrobacteraceae</taxon>
        <taxon>Bradyrhizobium</taxon>
    </lineage>
</organism>
<feature type="domain" description="HTH tetR-type" evidence="5">
    <location>
        <begin position="50"/>
        <end position="110"/>
    </location>
</feature>
<dbReference type="PANTHER" id="PTHR30055:SF181">
    <property type="entry name" value="BLR6905 PROTEIN"/>
    <property type="match status" value="1"/>
</dbReference>
<keyword evidence="3" id="KW-0804">Transcription</keyword>
<proteinExistence type="predicted"/>
<dbReference type="InterPro" id="IPR001647">
    <property type="entry name" value="HTH_TetR"/>
</dbReference>
<evidence type="ECO:0000313" key="6">
    <source>
        <dbReference type="EMBL" id="TFV46809.1"/>
    </source>
</evidence>
<comment type="caution">
    <text evidence="6">The sequence shown here is derived from an EMBL/GenBank/DDBJ whole genome shotgun (WGS) entry which is preliminary data.</text>
</comment>
<dbReference type="AlphaFoldDB" id="A0A4Y9LVC4"/>